<dbReference type="SUPFAM" id="SSF50475">
    <property type="entry name" value="FMN-binding split barrel"/>
    <property type="match status" value="1"/>
</dbReference>
<dbReference type="PANTHER" id="PTHR35176">
    <property type="entry name" value="HEME OXYGENASE HI_0854-RELATED"/>
    <property type="match status" value="1"/>
</dbReference>
<organism evidence="3 4">
    <name type="scientific">Ornithinimicrobium cryptoxanthini</name>
    <dbReference type="NCBI Taxonomy" id="2934161"/>
    <lineage>
        <taxon>Bacteria</taxon>
        <taxon>Bacillati</taxon>
        <taxon>Actinomycetota</taxon>
        <taxon>Actinomycetes</taxon>
        <taxon>Micrococcales</taxon>
        <taxon>Ornithinimicrobiaceae</taxon>
        <taxon>Ornithinimicrobium</taxon>
    </lineage>
</organism>
<keyword evidence="1" id="KW-0560">Oxidoreductase</keyword>
<proteinExistence type="predicted"/>
<evidence type="ECO:0000313" key="3">
    <source>
        <dbReference type="EMBL" id="USQ74854.1"/>
    </source>
</evidence>
<reference evidence="3" key="1">
    <citation type="submission" date="2022-06" db="EMBL/GenBank/DDBJ databases">
        <title>Ornithinimicrobium JY.X270.</title>
        <authorList>
            <person name="Huang Y."/>
        </authorList>
    </citation>
    <scope>NUCLEOTIDE SEQUENCE</scope>
    <source>
        <strain evidence="3">JY.X270</strain>
    </source>
</reference>
<dbReference type="Gene3D" id="2.30.110.10">
    <property type="entry name" value="Electron Transport, Fmn-binding Protein, Chain A"/>
    <property type="match status" value="1"/>
</dbReference>
<feature type="domain" description="Pyridoxamine 5'-phosphate oxidase N-terminal" evidence="2">
    <location>
        <begin position="5"/>
        <end position="132"/>
    </location>
</feature>
<gene>
    <name evidence="3" type="ORF">NF557_09250</name>
</gene>
<keyword evidence="4" id="KW-1185">Reference proteome</keyword>
<sequence length="137" mass="14801">MMELSESARAVIESGRLAHLVTINADGSPQVTIVWVGLDGDDIVVGKLMVDHKVRNIRRDPRVSLSIEADGSDHGMQHYLVVDGTAQIDEGGAPALLHDLAQRYVGPGTDFPPMPNPPEGFVIRITPTRVRGMGPWA</sequence>
<dbReference type="NCBIfam" id="TIGR03618">
    <property type="entry name" value="Rv1155_F420"/>
    <property type="match status" value="1"/>
</dbReference>
<name>A0ABY4YE52_9MICO</name>
<dbReference type="EMBL" id="CP099490">
    <property type="protein sequence ID" value="USQ74854.1"/>
    <property type="molecule type" value="Genomic_DNA"/>
</dbReference>
<accession>A0ABY4YE52</accession>
<evidence type="ECO:0000256" key="1">
    <source>
        <dbReference type="ARBA" id="ARBA00023002"/>
    </source>
</evidence>
<evidence type="ECO:0000313" key="4">
    <source>
        <dbReference type="Proteomes" id="UP001056535"/>
    </source>
</evidence>
<protein>
    <submittedName>
        <fullName evidence="3">PPOX class F420-dependent oxidoreductase</fullName>
    </submittedName>
</protein>
<dbReference type="InterPro" id="IPR019920">
    <property type="entry name" value="F420-binding_dom_put"/>
</dbReference>
<evidence type="ECO:0000259" key="2">
    <source>
        <dbReference type="Pfam" id="PF01243"/>
    </source>
</evidence>
<dbReference type="Proteomes" id="UP001056535">
    <property type="component" value="Chromosome"/>
</dbReference>
<dbReference type="Pfam" id="PF01243">
    <property type="entry name" value="PNPOx_N"/>
    <property type="match status" value="1"/>
</dbReference>
<dbReference type="InterPro" id="IPR052019">
    <property type="entry name" value="F420H2_bilvrd_red/Heme_oxyg"/>
</dbReference>
<dbReference type="InterPro" id="IPR012349">
    <property type="entry name" value="Split_barrel_FMN-bd"/>
</dbReference>
<dbReference type="PANTHER" id="PTHR35176:SF6">
    <property type="entry name" value="HEME OXYGENASE HI_0854-RELATED"/>
    <property type="match status" value="1"/>
</dbReference>
<dbReference type="RefSeq" id="WP_252618914.1">
    <property type="nucleotide sequence ID" value="NZ_CP099490.1"/>
</dbReference>
<dbReference type="InterPro" id="IPR011576">
    <property type="entry name" value="Pyridox_Oxase_N"/>
</dbReference>